<organism evidence="2 3">
    <name type="scientific">Clytia hemisphaerica</name>
    <dbReference type="NCBI Taxonomy" id="252671"/>
    <lineage>
        <taxon>Eukaryota</taxon>
        <taxon>Metazoa</taxon>
        <taxon>Cnidaria</taxon>
        <taxon>Hydrozoa</taxon>
        <taxon>Hydroidolina</taxon>
        <taxon>Leptothecata</taxon>
        <taxon>Obeliida</taxon>
        <taxon>Clytiidae</taxon>
        <taxon>Clytia</taxon>
    </lineage>
</organism>
<evidence type="ECO:0000313" key="2">
    <source>
        <dbReference type="EnsemblMetazoa" id="CLYHEMP007896.1"/>
    </source>
</evidence>
<evidence type="ECO:0008006" key="4">
    <source>
        <dbReference type="Google" id="ProtNLM"/>
    </source>
</evidence>
<evidence type="ECO:0000256" key="1">
    <source>
        <dbReference type="SAM" id="SignalP"/>
    </source>
</evidence>
<proteinExistence type="predicted"/>
<accession>A0A7M5U9M8</accession>
<reference evidence="2" key="1">
    <citation type="submission" date="2021-01" db="UniProtKB">
        <authorList>
            <consortium name="EnsemblMetazoa"/>
        </authorList>
    </citation>
    <scope>IDENTIFICATION</scope>
</reference>
<name>A0A7M5U9M8_9CNID</name>
<keyword evidence="3" id="KW-1185">Reference proteome</keyword>
<dbReference type="GeneID" id="136811306"/>
<dbReference type="Proteomes" id="UP000594262">
    <property type="component" value="Unplaced"/>
</dbReference>
<dbReference type="RefSeq" id="XP_066924023.1">
    <property type="nucleotide sequence ID" value="XM_067067922.1"/>
</dbReference>
<dbReference type="AlphaFoldDB" id="A0A7M5U9M8"/>
<dbReference type="EnsemblMetazoa" id="CLYHEMT007896.1">
    <property type="protein sequence ID" value="CLYHEMP007896.1"/>
    <property type="gene ID" value="CLYHEMG007896"/>
</dbReference>
<protein>
    <recommendedName>
        <fullName evidence="4">Cnidarian restricted protein</fullName>
    </recommendedName>
</protein>
<feature type="chain" id="PRO_5029694202" description="Cnidarian restricted protein" evidence="1">
    <location>
        <begin position="21"/>
        <end position="300"/>
    </location>
</feature>
<keyword evidence="1" id="KW-0732">Signal</keyword>
<feature type="signal peptide" evidence="1">
    <location>
        <begin position="1"/>
        <end position="20"/>
    </location>
</feature>
<evidence type="ECO:0000313" key="3">
    <source>
        <dbReference type="Proteomes" id="UP000594262"/>
    </source>
</evidence>
<sequence length="300" mass="34727">MVHKLLALVVVLVNASVANGCSAMWNRQEYPCNQYFHICRDHIEGFEGYLKLPVLQEMNPQKMSSDDRKLFENGDIKITFSHELDVFHPWEEDHGLRKEKDKGNKQNFTIFVKDVYRDRMERLSTGDHYKIDLTWRSHLLHPDKRLETKKQNVIGIRSIQFGNFICPEPPAAEVVLPKCRIFMIDSTITDGYRATAVFTVPSKKDHWVARMKFSVPIRNFDTPTGDRERKEGVEDEFEITSLRHNGNVHGGQEFHLEFTVHVYGNNDAERSANKKGAKKILAMSFNEFSCAGSVIINRWL</sequence>